<protein>
    <recommendedName>
        <fullName evidence="1">Protein kinase domain-containing protein</fullName>
    </recommendedName>
</protein>
<comment type="caution">
    <text evidence="2">The sequence shown here is derived from an EMBL/GenBank/DDBJ whole genome shotgun (WGS) entry which is preliminary data.</text>
</comment>
<dbReference type="PROSITE" id="PS50011">
    <property type="entry name" value="PROTEIN_KINASE_DOM"/>
    <property type="match status" value="1"/>
</dbReference>
<dbReference type="GO" id="GO:0005524">
    <property type="term" value="F:ATP binding"/>
    <property type="evidence" value="ECO:0007669"/>
    <property type="project" value="InterPro"/>
</dbReference>
<dbReference type="Proteomes" id="UP000289738">
    <property type="component" value="Chromosome A05"/>
</dbReference>
<feature type="domain" description="Protein kinase" evidence="1">
    <location>
        <begin position="1"/>
        <end position="161"/>
    </location>
</feature>
<proteinExistence type="predicted"/>
<dbReference type="InterPro" id="IPR051681">
    <property type="entry name" value="Ser/Thr_Kinases-Pseudokinases"/>
</dbReference>
<gene>
    <name evidence="2" type="ORF">Ahy_A05g022784</name>
</gene>
<dbReference type="AlphaFoldDB" id="A0A445D1E3"/>
<dbReference type="SUPFAM" id="SSF56112">
    <property type="entry name" value="Protein kinase-like (PK-like)"/>
    <property type="match status" value="1"/>
</dbReference>
<evidence type="ECO:0000259" key="1">
    <source>
        <dbReference type="PROSITE" id="PS50011"/>
    </source>
</evidence>
<reference evidence="2 3" key="1">
    <citation type="submission" date="2019-01" db="EMBL/GenBank/DDBJ databases">
        <title>Sequencing of cultivated peanut Arachis hypogaea provides insights into genome evolution and oil improvement.</title>
        <authorList>
            <person name="Chen X."/>
        </authorList>
    </citation>
    <scope>NUCLEOTIDE SEQUENCE [LARGE SCALE GENOMIC DNA]</scope>
    <source>
        <strain evidence="3">cv. Fuhuasheng</strain>
        <tissue evidence="2">Leaves</tissue>
    </source>
</reference>
<name>A0A445D1E3_ARAHY</name>
<dbReference type="PANTHER" id="PTHR44329">
    <property type="entry name" value="SERINE/THREONINE-PROTEIN KINASE TNNI3K-RELATED"/>
    <property type="match status" value="1"/>
</dbReference>
<dbReference type="Gene3D" id="1.10.510.10">
    <property type="entry name" value="Transferase(Phosphotransferase) domain 1"/>
    <property type="match status" value="1"/>
</dbReference>
<dbReference type="InterPro" id="IPR011009">
    <property type="entry name" value="Kinase-like_dom_sf"/>
</dbReference>
<dbReference type="PANTHER" id="PTHR44329:SF146">
    <property type="entry name" value="SERINE_THREONINE-PROTEIN KINASE SIS8-RELATED"/>
    <property type="match status" value="1"/>
</dbReference>
<dbReference type="GO" id="GO:0004674">
    <property type="term" value="F:protein serine/threonine kinase activity"/>
    <property type="evidence" value="ECO:0007669"/>
    <property type="project" value="TreeGrafter"/>
</dbReference>
<dbReference type="EMBL" id="SDMP01000005">
    <property type="protein sequence ID" value="RYR57039.1"/>
    <property type="molecule type" value="Genomic_DNA"/>
</dbReference>
<evidence type="ECO:0000313" key="2">
    <source>
        <dbReference type="EMBL" id="RYR57039.1"/>
    </source>
</evidence>
<sequence length="171" mass="18939">MDTETLNLCTSNLLCDFGLSRMKHSTFLSSRSTAGTLSYVAGTVLTANSSLITNSCNSSLDFTDSLYYDEWSLAEWMVPEVLRNEPSNENHIMGSLYFATALGWNESMQVVGAVGFQHRCLVIPDDMDPAITDIIKQCWETDPKLRTTEIMAALKPLHKPIIGSQSEVPKP</sequence>
<accession>A0A445D1E3</accession>
<dbReference type="STRING" id="3818.A0A445D1E3"/>
<keyword evidence="3" id="KW-1185">Reference proteome</keyword>
<evidence type="ECO:0000313" key="3">
    <source>
        <dbReference type="Proteomes" id="UP000289738"/>
    </source>
</evidence>
<dbReference type="InterPro" id="IPR000719">
    <property type="entry name" value="Prot_kinase_dom"/>
</dbReference>
<organism evidence="2 3">
    <name type="scientific">Arachis hypogaea</name>
    <name type="common">Peanut</name>
    <dbReference type="NCBI Taxonomy" id="3818"/>
    <lineage>
        <taxon>Eukaryota</taxon>
        <taxon>Viridiplantae</taxon>
        <taxon>Streptophyta</taxon>
        <taxon>Embryophyta</taxon>
        <taxon>Tracheophyta</taxon>
        <taxon>Spermatophyta</taxon>
        <taxon>Magnoliopsida</taxon>
        <taxon>eudicotyledons</taxon>
        <taxon>Gunneridae</taxon>
        <taxon>Pentapetalae</taxon>
        <taxon>rosids</taxon>
        <taxon>fabids</taxon>
        <taxon>Fabales</taxon>
        <taxon>Fabaceae</taxon>
        <taxon>Papilionoideae</taxon>
        <taxon>50 kb inversion clade</taxon>
        <taxon>dalbergioids sensu lato</taxon>
        <taxon>Dalbergieae</taxon>
        <taxon>Pterocarpus clade</taxon>
        <taxon>Arachis</taxon>
    </lineage>
</organism>